<dbReference type="InterPro" id="IPR050559">
    <property type="entry name" value="P-Pant_transferase_sf"/>
</dbReference>
<dbReference type="GO" id="GO:0005829">
    <property type="term" value="C:cytosol"/>
    <property type="evidence" value="ECO:0007669"/>
    <property type="project" value="TreeGrafter"/>
</dbReference>
<keyword evidence="6" id="KW-1185">Reference proteome</keyword>
<evidence type="ECO:0000313" key="5">
    <source>
        <dbReference type="EMBL" id="PNY24140.1"/>
    </source>
</evidence>
<feature type="domain" description="4'-phosphopantetheinyl transferase" evidence="3">
    <location>
        <begin position="141"/>
        <end position="220"/>
    </location>
</feature>
<reference evidence="5 6" key="1">
    <citation type="submission" date="2017-08" db="EMBL/GenBank/DDBJ databases">
        <title>Harnessing the power of phylogenomics to disentangle the directionality and signatures of interkingdom host jumping in the parasitic fungal genus Tolypocladium.</title>
        <authorList>
            <person name="Quandt C.A."/>
            <person name="Patterson W."/>
            <person name="Spatafora J.W."/>
        </authorList>
    </citation>
    <scope>NUCLEOTIDE SEQUENCE [LARGE SCALE GENOMIC DNA]</scope>
    <source>
        <strain evidence="5 6">CBS 113982</strain>
    </source>
</reference>
<dbReference type="Gene3D" id="3.90.470.20">
    <property type="entry name" value="4'-phosphopantetheinyl transferase domain"/>
    <property type="match status" value="2"/>
</dbReference>
<dbReference type="PANTHER" id="PTHR12215">
    <property type="entry name" value="PHOSPHOPANTETHEINE TRANSFERASE"/>
    <property type="match status" value="1"/>
</dbReference>
<organism evidence="5 6">
    <name type="scientific">Tolypocladium capitatum</name>
    <dbReference type="NCBI Taxonomy" id="45235"/>
    <lineage>
        <taxon>Eukaryota</taxon>
        <taxon>Fungi</taxon>
        <taxon>Dikarya</taxon>
        <taxon>Ascomycota</taxon>
        <taxon>Pezizomycotina</taxon>
        <taxon>Sordariomycetes</taxon>
        <taxon>Hypocreomycetidae</taxon>
        <taxon>Hypocreales</taxon>
        <taxon>Ophiocordycipitaceae</taxon>
        <taxon>Tolypocladium</taxon>
    </lineage>
</organism>
<dbReference type="InterPro" id="IPR008278">
    <property type="entry name" value="4-PPantetheinyl_Trfase_dom"/>
</dbReference>
<dbReference type="InterPro" id="IPR055066">
    <property type="entry name" value="AASDHPPT_N"/>
</dbReference>
<name>A0A2K3Q9B8_9HYPO</name>
<dbReference type="GO" id="GO:0008897">
    <property type="term" value="F:holo-[acyl-carrier-protein] synthase activity"/>
    <property type="evidence" value="ECO:0007669"/>
    <property type="project" value="UniProtKB-EC"/>
</dbReference>
<dbReference type="Pfam" id="PF22624">
    <property type="entry name" value="AASDHPPT_N"/>
    <property type="match status" value="1"/>
</dbReference>
<sequence length="314" mass="35034">MGSQTAPVTAPTTVLKWVLDTRNLWPEANETWDLSTETWADPSCPQASRALALLTPEERKDVLRFYHVKDAKLALGSSLLKRLAISTYCGVGWDAAAWTRDARTKPVFLLPDGSEPLLFNVSHQAGLVVLLAAHGAPPGTSIGVDVVCPPERRSRDHAVIAADGWPQFVDIHGEVFSTGEVARLKALPLAPLDRLLAYFYSLWCLREGYVKMSGEALLAPWLRELDLRYFAPPGEVPPEGRGFEIWFREKRVDDVDMRLEWLLDEYMVCTAVRWGKTYEAPVEGEDDMGKPFTHLTMDQVLADAEAARETKGKD</sequence>
<dbReference type="Pfam" id="PF01648">
    <property type="entry name" value="ACPS"/>
    <property type="match status" value="1"/>
</dbReference>
<dbReference type="AlphaFoldDB" id="A0A2K3Q9B8"/>
<evidence type="ECO:0000259" key="3">
    <source>
        <dbReference type="Pfam" id="PF01648"/>
    </source>
</evidence>
<evidence type="ECO:0000313" key="6">
    <source>
        <dbReference type="Proteomes" id="UP000236621"/>
    </source>
</evidence>
<accession>A0A2K3Q9B8</accession>
<comment type="caution">
    <text evidence="5">The sequence shown here is derived from an EMBL/GenBank/DDBJ whole genome shotgun (WGS) entry which is preliminary data.</text>
</comment>
<keyword evidence="2 5" id="KW-0808">Transferase</keyword>
<dbReference type="GO" id="GO:0019878">
    <property type="term" value="P:lysine biosynthetic process via aminoadipic acid"/>
    <property type="evidence" value="ECO:0007669"/>
    <property type="project" value="TreeGrafter"/>
</dbReference>
<protein>
    <recommendedName>
        <fullName evidence="1">holo-[acyl-carrier-protein] synthase</fullName>
        <ecNumber evidence="1">2.7.8.7</ecNumber>
    </recommendedName>
</protein>
<proteinExistence type="predicted"/>
<dbReference type="InterPro" id="IPR037143">
    <property type="entry name" value="4-PPantetheinyl_Trfase_dom_sf"/>
</dbReference>
<evidence type="ECO:0000256" key="1">
    <source>
        <dbReference type="ARBA" id="ARBA00013172"/>
    </source>
</evidence>
<gene>
    <name evidence="5" type="ORF">TCAP_05924</name>
</gene>
<dbReference type="SUPFAM" id="SSF56214">
    <property type="entry name" value="4'-phosphopantetheinyl transferase"/>
    <property type="match status" value="2"/>
</dbReference>
<dbReference type="EMBL" id="NRSZ01000965">
    <property type="protein sequence ID" value="PNY24140.1"/>
    <property type="molecule type" value="Genomic_DNA"/>
</dbReference>
<evidence type="ECO:0000259" key="4">
    <source>
        <dbReference type="Pfam" id="PF22624"/>
    </source>
</evidence>
<dbReference type="GO" id="GO:0000287">
    <property type="term" value="F:magnesium ion binding"/>
    <property type="evidence" value="ECO:0007669"/>
    <property type="project" value="InterPro"/>
</dbReference>
<dbReference type="EC" id="2.7.8.7" evidence="1"/>
<dbReference type="Proteomes" id="UP000236621">
    <property type="component" value="Unassembled WGS sequence"/>
</dbReference>
<dbReference type="OrthoDB" id="26719at2759"/>
<evidence type="ECO:0000256" key="2">
    <source>
        <dbReference type="ARBA" id="ARBA00022679"/>
    </source>
</evidence>
<dbReference type="PANTHER" id="PTHR12215:SF10">
    <property type="entry name" value="L-AMINOADIPATE-SEMIALDEHYDE DEHYDROGENASE-PHOSPHOPANTETHEINYL TRANSFERASE"/>
    <property type="match status" value="1"/>
</dbReference>
<feature type="domain" description="4'-phosphopantetheinyl transferase N-terminal" evidence="4">
    <location>
        <begin position="39"/>
        <end position="133"/>
    </location>
</feature>
<dbReference type="STRING" id="45235.A0A2K3Q9B8"/>